<sequence>MSAKNDYQVITESAQLAEICRRFSDSPFVSIDTEFIRETTFWARLCLIQMADPEVAVIVDPLAEGLDLAPFFELMRNEKVTKVFHAARQDVEIFVKLDGAVPQPLFDTQLAAMVCGYGDQISYDQLVYRVTGVRIDKSSRFTDWQRRPLSQKQLDYAVSDVTHLCDVYRFLKANLEEQQRSDWVAEELAVLNDIETYRTHPENAWKRLKMRVRKPRQLAVMQKVAAWREKEAQLRDVPRQRVLKDEAIYEIALQQPRNAEQMARLRALPRGFERSHAAQALIAAVEEALAVPDADLPSIPKPRPAPEHASASAELLKVLLKMVSEKHGVASRLVATVDELEKIAADDDADVPAMKGWRRQLFGEQALALKRGEMALLLGNGRVRAVSVEDMQIAAE</sequence>
<keyword evidence="9" id="KW-1185">Reference proteome</keyword>
<protein>
    <recommendedName>
        <fullName evidence="6">Ribonuclease D</fullName>
        <shortName evidence="6">RNase D</shortName>
        <ecNumber evidence="6">3.1.13.5</ecNumber>
    </recommendedName>
</protein>
<comment type="similarity">
    <text evidence="6">Belongs to the RNase D family.</text>
</comment>
<dbReference type="Gene3D" id="3.30.420.10">
    <property type="entry name" value="Ribonuclease H-like superfamily/Ribonuclease H"/>
    <property type="match status" value="1"/>
</dbReference>
<dbReference type="InterPro" id="IPR036397">
    <property type="entry name" value="RNaseH_sf"/>
</dbReference>
<dbReference type="PANTHER" id="PTHR47649:SF1">
    <property type="entry name" value="RIBONUCLEASE D"/>
    <property type="match status" value="1"/>
</dbReference>
<dbReference type="SUPFAM" id="SSF53098">
    <property type="entry name" value="Ribonuclease H-like"/>
    <property type="match status" value="1"/>
</dbReference>
<feature type="domain" description="HRDC" evidence="7">
    <location>
        <begin position="214"/>
        <end position="295"/>
    </location>
</feature>
<comment type="caution">
    <text evidence="8">The sequence shown here is derived from an EMBL/GenBank/DDBJ whole genome shotgun (WGS) entry which is preliminary data.</text>
</comment>
<evidence type="ECO:0000256" key="5">
    <source>
        <dbReference type="ARBA" id="ARBA00022839"/>
    </source>
</evidence>
<dbReference type="GO" id="GO:0033890">
    <property type="term" value="F:ribonuclease D activity"/>
    <property type="evidence" value="ECO:0007669"/>
    <property type="project" value="UniProtKB-EC"/>
</dbReference>
<dbReference type="Proteomes" id="UP001230253">
    <property type="component" value="Unassembled WGS sequence"/>
</dbReference>
<evidence type="ECO:0000259" key="7">
    <source>
        <dbReference type="PROSITE" id="PS50967"/>
    </source>
</evidence>
<dbReference type="PANTHER" id="PTHR47649">
    <property type="entry name" value="RIBONUCLEASE D"/>
    <property type="match status" value="1"/>
</dbReference>
<evidence type="ECO:0000256" key="3">
    <source>
        <dbReference type="ARBA" id="ARBA00022722"/>
    </source>
</evidence>
<evidence type="ECO:0000313" key="8">
    <source>
        <dbReference type="EMBL" id="MDQ0327198.1"/>
    </source>
</evidence>
<comment type="function">
    <text evidence="6">Exonuclease involved in the 3' processing of various precursor tRNAs. Initiates hydrolysis at the 3'-terminus of an RNA molecule and releases 5'-mononucleotides.</text>
</comment>
<evidence type="ECO:0000256" key="2">
    <source>
        <dbReference type="ARBA" id="ARBA00022694"/>
    </source>
</evidence>
<dbReference type="Gene3D" id="1.10.150.80">
    <property type="entry name" value="HRDC domain"/>
    <property type="match status" value="1"/>
</dbReference>
<comment type="catalytic activity">
    <reaction evidence="6">
        <text>Exonucleolytic cleavage that removes extra residues from the 3'-terminus of tRNA to produce 5'-mononucleotides.</text>
        <dbReference type="EC" id="3.1.13.5"/>
    </reaction>
</comment>
<dbReference type="Pfam" id="PF00570">
    <property type="entry name" value="HRDC"/>
    <property type="match status" value="1"/>
</dbReference>
<dbReference type="InterPro" id="IPR044876">
    <property type="entry name" value="HRDC_dom_sf"/>
</dbReference>
<evidence type="ECO:0000313" key="9">
    <source>
        <dbReference type="Proteomes" id="UP001230253"/>
    </source>
</evidence>
<dbReference type="EMBL" id="JAUSUK010000002">
    <property type="protein sequence ID" value="MDQ0327198.1"/>
    <property type="molecule type" value="Genomic_DNA"/>
</dbReference>
<dbReference type="InterPro" id="IPR006292">
    <property type="entry name" value="RNase_D"/>
</dbReference>
<evidence type="ECO:0000256" key="1">
    <source>
        <dbReference type="ARBA" id="ARBA00022490"/>
    </source>
</evidence>
<dbReference type="PROSITE" id="PS50967">
    <property type="entry name" value="HRDC"/>
    <property type="match status" value="1"/>
</dbReference>
<name>A0ABU0C9J1_9BRAD</name>
<proteinExistence type="inferred from homology"/>
<organism evidence="8 9">
    <name type="scientific">Rhodopseudomonas julia</name>
    <dbReference type="NCBI Taxonomy" id="200617"/>
    <lineage>
        <taxon>Bacteria</taxon>
        <taxon>Pseudomonadati</taxon>
        <taxon>Pseudomonadota</taxon>
        <taxon>Alphaproteobacteria</taxon>
        <taxon>Hyphomicrobiales</taxon>
        <taxon>Nitrobacteraceae</taxon>
        <taxon>Rhodopseudomonas</taxon>
    </lineage>
</organism>
<keyword evidence="5 6" id="KW-0269">Exonuclease</keyword>
<keyword evidence="1 6" id="KW-0963">Cytoplasm</keyword>
<dbReference type="Pfam" id="PF01612">
    <property type="entry name" value="DNA_pol_A_exo1"/>
    <property type="match status" value="1"/>
</dbReference>
<dbReference type="InterPro" id="IPR012337">
    <property type="entry name" value="RNaseH-like_sf"/>
</dbReference>
<keyword evidence="2 6" id="KW-0819">tRNA processing</keyword>
<dbReference type="InterPro" id="IPR002562">
    <property type="entry name" value="3'-5'_exonuclease_dom"/>
</dbReference>
<accession>A0ABU0C9J1</accession>
<dbReference type="RefSeq" id="WP_307155268.1">
    <property type="nucleotide sequence ID" value="NZ_JAUSUK010000002.1"/>
</dbReference>
<dbReference type="HAMAP" id="MF_01899">
    <property type="entry name" value="RNase_D"/>
    <property type="match status" value="1"/>
</dbReference>
<evidence type="ECO:0000256" key="4">
    <source>
        <dbReference type="ARBA" id="ARBA00022801"/>
    </source>
</evidence>
<gene>
    <name evidence="6" type="primary">rnd</name>
    <name evidence="8" type="ORF">J2R99_003067</name>
</gene>
<keyword evidence="3 6" id="KW-0540">Nuclease</keyword>
<dbReference type="InterPro" id="IPR002121">
    <property type="entry name" value="HRDC_dom"/>
</dbReference>
<dbReference type="InterPro" id="IPR051086">
    <property type="entry name" value="RNase_D-like"/>
</dbReference>
<dbReference type="NCBIfam" id="TIGR01388">
    <property type="entry name" value="rnd"/>
    <property type="match status" value="1"/>
</dbReference>
<keyword evidence="4 6" id="KW-0378">Hydrolase</keyword>
<dbReference type="SMART" id="SM00341">
    <property type="entry name" value="HRDC"/>
    <property type="match status" value="1"/>
</dbReference>
<comment type="subcellular location">
    <subcellularLocation>
        <location evidence="6">Cytoplasm</location>
    </subcellularLocation>
</comment>
<reference evidence="8 9" key="1">
    <citation type="submission" date="2023-07" db="EMBL/GenBank/DDBJ databases">
        <title>Genomic Encyclopedia of Type Strains, Phase IV (KMG-IV): sequencing the most valuable type-strain genomes for metagenomic binning, comparative biology and taxonomic classification.</title>
        <authorList>
            <person name="Goeker M."/>
        </authorList>
    </citation>
    <scope>NUCLEOTIDE SEQUENCE [LARGE SCALE GENOMIC DNA]</scope>
    <source>
        <strain evidence="8 9">DSM 11549</strain>
    </source>
</reference>
<dbReference type="EC" id="3.1.13.5" evidence="6"/>
<dbReference type="SMART" id="SM00474">
    <property type="entry name" value="35EXOc"/>
    <property type="match status" value="1"/>
</dbReference>
<evidence type="ECO:0000256" key="6">
    <source>
        <dbReference type="HAMAP-Rule" id="MF_01899"/>
    </source>
</evidence>
<dbReference type="CDD" id="cd06142">
    <property type="entry name" value="RNaseD_exo"/>
    <property type="match status" value="1"/>
</dbReference>
<comment type="cofactor">
    <cofactor evidence="6">
        <name>a divalent metal cation</name>
        <dbReference type="ChEBI" id="CHEBI:60240"/>
    </cofactor>
</comment>
<dbReference type="SUPFAM" id="SSF47819">
    <property type="entry name" value="HRDC-like"/>
    <property type="match status" value="2"/>
</dbReference>
<dbReference type="InterPro" id="IPR010997">
    <property type="entry name" value="HRDC-like_sf"/>
</dbReference>